<feature type="transmembrane region" description="Helical" evidence="1">
    <location>
        <begin position="20"/>
        <end position="42"/>
    </location>
</feature>
<feature type="transmembrane region" description="Helical" evidence="1">
    <location>
        <begin position="76"/>
        <end position="95"/>
    </location>
</feature>
<dbReference type="EMBL" id="ASPP01033593">
    <property type="protein sequence ID" value="ETO03341.1"/>
    <property type="molecule type" value="Genomic_DNA"/>
</dbReference>
<keyword evidence="1" id="KW-1133">Transmembrane helix</keyword>
<dbReference type="Proteomes" id="UP000023152">
    <property type="component" value="Unassembled WGS sequence"/>
</dbReference>
<name>X6LPP6_RETFI</name>
<comment type="caution">
    <text evidence="2">The sequence shown here is derived from an EMBL/GenBank/DDBJ whole genome shotgun (WGS) entry which is preliminary data.</text>
</comment>
<evidence type="ECO:0000256" key="1">
    <source>
        <dbReference type="SAM" id="Phobius"/>
    </source>
</evidence>
<keyword evidence="1" id="KW-0472">Membrane</keyword>
<proteinExistence type="predicted"/>
<accession>X6LPP6</accession>
<dbReference type="AlphaFoldDB" id="X6LPP6"/>
<sequence length="215" mass="24858">MGCNDHLLCYARYQFQMYGIIFFFLFFIFESVCVFSATKFIFMKKLIVIVELCTSQISHRFFSPKKMKMILLQENWVIYCNLWVILEPILIKKALFVKKKISKNKANHVSEEAMKDIMKRPSTKEESKTSYQLISYVYICLVGHPSTRGAVNVYHSQSVAFVHLRSNFLLQSCTHSQIDKDGSNVNLNNTIDNSNIHLQNVALTTSSALEEFLSI</sequence>
<evidence type="ECO:0000313" key="3">
    <source>
        <dbReference type="Proteomes" id="UP000023152"/>
    </source>
</evidence>
<protein>
    <submittedName>
        <fullName evidence="2">Uncharacterized protein</fullName>
    </submittedName>
</protein>
<keyword evidence="3" id="KW-1185">Reference proteome</keyword>
<reference evidence="2 3" key="1">
    <citation type="journal article" date="2013" name="Curr. Biol.">
        <title>The Genome of the Foraminiferan Reticulomyxa filosa.</title>
        <authorList>
            <person name="Glockner G."/>
            <person name="Hulsmann N."/>
            <person name="Schleicher M."/>
            <person name="Noegel A.A."/>
            <person name="Eichinger L."/>
            <person name="Gallinger C."/>
            <person name="Pawlowski J."/>
            <person name="Sierra R."/>
            <person name="Euteneuer U."/>
            <person name="Pillet L."/>
            <person name="Moustafa A."/>
            <person name="Platzer M."/>
            <person name="Groth M."/>
            <person name="Szafranski K."/>
            <person name="Schliwa M."/>
        </authorList>
    </citation>
    <scope>NUCLEOTIDE SEQUENCE [LARGE SCALE GENOMIC DNA]</scope>
</reference>
<gene>
    <name evidence="2" type="ORF">RFI_34070</name>
</gene>
<evidence type="ECO:0000313" key="2">
    <source>
        <dbReference type="EMBL" id="ETO03341.1"/>
    </source>
</evidence>
<organism evidence="2 3">
    <name type="scientific">Reticulomyxa filosa</name>
    <dbReference type="NCBI Taxonomy" id="46433"/>
    <lineage>
        <taxon>Eukaryota</taxon>
        <taxon>Sar</taxon>
        <taxon>Rhizaria</taxon>
        <taxon>Retaria</taxon>
        <taxon>Foraminifera</taxon>
        <taxon>Monothalamids</taxon>
        <taxon>Reticulomyxidae</taxon>
        <taxon>Reticulomyxa</taxon>
    </lineage>
</organism>
<keyword evidence="1" id="KW-0812">Transmembrane</keyword>